<keyword evidence="2 4" id="KW-0808">Transferase</keyword>
<dbReference type="SUPFAM" id="SSF53335">
    <property type="entry name" value="S-adenosyl-L-methionine-dependent methyltransferases"/>
    <property type="match status" value="1"/>
</dbReference>
<dbReference type="GO" id="GO:0032259">
    <property type="term" value="P:methylation"/>
    <property type="evidence" value="ECO:0007669"/>
    <property type="project" value="UniProtKB-KW"/>
</dbReference>
<keyword evidence="1 4" id="KW-0489">Methyltransferase</keyword>
<comment type="caution">
    <text evidence="4">The sequence shown here is derived from an EMBL/GenBank/DDBJ whole genome shotgun (WGS) entry which is preliminary data.</text>
</comment>
<dbReference type="STRING" id="1231657.A0A1Y1ZYI8"/>
<dbReference type="Gene3D" id="3.40.50.150">
    <property type="entry name" value="Vaccinia Virus protein VP39"/>
    <property type="match status" value="1"/>
</dbReference>
<evidence type="ECO:0000256" key="1">
    <source>
        <dbReference type="ARBA" id="ARBA00022603"/>
    </source>
</evidence>
<evidence type="ECO:0000313" key="4">
    <source>
        <dbReference type="EMBL" id="ORY15127.1"/>
    </source>
</evidence>
<reference evidence="4 5" key="1">
    <citation type="submission" date="2016-07" db="EMBL/GenBank/DDBJ databases">
        <title>Pervasive Adenine N6-methylation of Active Genes in Fungi.</title>
        <authorList>
            <consortium name="DOE Joint Genome Institute"/>
            <person name="Mondo S.J."/>
            <person name="Dannebaum R.O."/>
            <person name="Kuo R.C."/>
            <person name="Labutti K."/>
            <person name="Haridas S."/>
            <person name="Kuo A."/>
            <person name="Salamov A."/>
            <person name="Ahrendt S.R."/>
            <person name="Lipzen A."/>
            <person name="Sullivan W."/>
            <person name="Andreopoulos W.B."/>
            <person name="Clum A."/>
            <person name="Lindquist E."/>
            <person name="Daum C."/>
            <person name="Ramamoorthy G.K."/>
            <person name="Gryganskyi A."/>
            <person name="Culley D."/>
            <person name="Magnuson J.K."/>
            <person name="James T.Y."/>
            <person name="O'Malley M.A."/>
            <person name="Stajich J.E."/>
            <person name="Spatafora J.W."/>
            <person name="Visel A."/>
            <person name="Grigoriev I.V."/>
        </authorList>
    </citation>
    <scope>NUCLEOTIDE SEQUENCE [LARGE SCALE GENOMIC DNA]</scope>
    <source>
        <strain evidence="4 5">CBS 115471</strain>
    </source>
</reference>
<dbReference type="PANTHER" id="PTHR43861:SF1">
    <property type="entry name" value="TRANS-ACONITATE 2-METHYLTRANSFERASE"/>
    <property type="match status" value="1"/>
</dbReference>
<dbReference type="CDD" id="cd02440">
    <property type="entry name" value="AdoMet_MTases"/>
    <property type="match status" value="1"/>
</dbReference>
<name>A0A1Y1ZYI8_9PLEO</name>
<dbReference type="Pfam" id="PF13649">
    <property type="entry name" value="Methyltransf_25"/>
    <property type="match status" value="1"/>
</dbReference>
<evidence type="ECO:0000313" key="5">
    <source>
        <dbReference type="Proteomes" id="UP000193144"/>
    </source>
</evidence>
<keyword evidence="5" id="KW-1185">Reference proteome</keyword>
<dbReference type="EMBL" id="MCFA01000027">
    <property type="protein sequence ID" value="ORY15127.1"/>
    <property type="molecule type" value="Genomic_DNA"/>
</dbReference>
<evidence type="ECO:0000259" key="3">
    <source>
        <dbReference type="Pfam" id="PF13649"/>
    </source>
</evidence>
<dbReference type="InterPro" id="IPR029063">
    <property type="entry name" value="SAM-dependent_MTases_sf"/>
</dbReference>
<dbReference type="GO" id="GO:0008168">
    <property type="term" value="F:methyltransferase activity"/>
    <property type="evidence" value="ECO:0007669"/>
    <property type="project" value="UniProtKB-KW"/>
</dbReference>
<organism evidence="4 5">
    <name type="scientific">Clohesyomyces aquaticus</name>
    <dbReference type="NCBI Taxonomy" id="1231657"/>
    <lineage>
        <taxon>Eukaryota</taxon>
        <taxon>Fungi</taxon>
        <taxon>Dikarya</taxon>
        <taxon>Ascomycota</taxon>
        <taxon>Pezizomycotina</taxon>
        <taxon>Dothideomycetes</taxon>
        <taxon>Pleosporomycetidae</taxon>
        <taxon>Pleosporales</taxon>
        <taxon>Lindgomycetaceae</taxon>
        <taxon>Clohesyomyces</taxon>
    </lineage>
</organism>
<gene>
    <name evidence="4" type="ORF">BCR34DRAFT_478420</name>
</gene>
<dbReference type="AlphaFoldDB" id="A0A1Y1ZYI8"/>
<evidence type="ECO:0000256" key="2">
    <source>
        <dbReference type="ARBA" id="ARBA00022679"/>
    </source>
</evidence>
<dbReference type="OrthoDB" id="540004at2759"/>
<protein>
    <submittedName>
        <fullName evidence="4">S-adenosyl-L-methionine-dependent methyltransferase</fullName>
    </submittedName>
</protein>
<dbReference type="Proteomes" id="UP000193144">
    <property type="component" value="Unassembled WGS sequence"/>
</dbReference>
<proteinExistence type="predicted"/>
<feature type="domain" description="Methyltransferase" evidence="3">
    <location>
        <begin position="74"/>
        <end position="171"/>
    </location>
</feature>
<dbReference type="InterPro" id="IPR041698">
    <property type="entry name" value="Methyltransf_25"/>
</dbReference>
<accession>A0A1Y1ZYI8</accession>
<dbReference type="PANTHER" id="PTHR43861">
    <property type="entry name" value="TRANS-ACONITATE 2-METHYLTRANSFERASE-RELATED"/>
    <property type="match status" value="1"/>
</dbReference>
<sequence>MSSSAAPPSNDPTIPSDLKSRIASSYDAIATTYNAFTIQHNPIRTHYLSLLLSHLNLPERTTDATTSNVRIDMLELGCGAGNLSIPYLLSASPSIHILGNDISSAQISLARTNIPQHENSRVSFIHGDMTTLSLTPSTYTAVIALYSIMHLPRAEQSIQLQKATTWLTPGGYLLANFGAGEMEGGVNERWLGEENGWMFWSGWGVEGTKKMVEDAGLEILVDEVKLEKEDEVDKERSVEFFWVLARKPISGE</sequence>